<evidence type="ECO:0000313" key="3">
    <source>
        <dbReference type="Proteomes" id="UP000476338"/>
    </source>
</evidence>
<accession>A0A6L5WGK1</accession>
<name>A0A6L5WGK1_9BACT</name>
<evidence type="ECO:0000313" key="2">
    <source>
        <dbReference type="EMBL" id="MSN95926.1"/>
    </source>
</evidence>
<evidence type="ECO:0000256" key="1">
    <source>
        <dbReference type="SAM" id="Coils"/>
    </source>
</evidence>
<dbReference type="AlphaFoldDB" id="A0A6L5WGK1"/>
<feature type="coiled-coil region" evidence="1">
    <location>
        <begin position="192"/>
        <end position="219"/>
    </location>
</feature>
<protein>
    <submittedName>
        <fullName evidence="2">DUF814 domain-containing protein</fullName>
    </submittedName>
</protein>
<reference evidence="2 3" key="1">
    <citation type="submission" date="2019-09" db="EMBL/GenBank/DDBJ databases">
        <authorList>
            <person name="Silva M."/>
            <person name="Pereira G."/>
            <person name="Lopes-Da-Costa L."/>
            <person name="Silva E."/>
        </authorList>
    </citation>
    <scope>NUCLEOTIDE SEQUENCE [LARGE SCALE GENOMIC DNA]</scope>
    <source>
        <strain evidence="2 3">FMV-PI01</strain>
    </source>
</reference>
<sequence length="438" mass="51097">MKYKILVQIGNFLKNFKKIANIKRVDDRIILIEFDNKTKIFFDMDKTNSSIYISDDFLESKIYKAPFDVVMSKRLNSSFIEICEILESNRILHLRCIKKGSYKNFITNLYFEFTGRFTNIILTDENDTILEALSHYENSARLIKVGKILTHLQPISIKEKPSKDIDDVVNYLKNEFQKINLERLNLVKNSKILALDKKIENIYQNINSLEKESDLLKKSEISNQKGMILTANLHSLNDWDRDFTLFDFDGNSIKFNLNFNPKFEAKMAFEESKKLKQKANGIKFEKEILEDKMNFYVNLKELIKSSNSINEINILLPKKNKKNNGDKTVNGVENFYIRDFKISVGKNEKANIFLLKNSKKDDFWFHLKDRPSSHVIVKTNKQNLDIDTIFLAAKICVNFSVKQSGKYLVDFTKRGNVKVKDGAFVNYTNFDTIDILKP</sequence>
<dbReference type="RefSeq" id="WP_154570190.1">
    <property type="nucleotide sequence ID" value="NZ_VWSJ01000004.1"/>
</dbReference>
<keyword evidence="1" id="KW-0175">Coiled coil</keyword>
<dbReference type="Pfam" id="PF05833">
    <property type="entry name" value="NFACT_N"/>
    <property type="match status" value="1"/>
</dbReference>
<dbReference type="Gene3D" id="2.30.310.10">
    <property type="entry name" value="ibrinogen binding protein from staphylococcus aureus domain"/>
    <property type="match status" value="1"/>
</dbReference>
<organism evidence="2 3">
    <name type="scientific">Campylobacter portucalensis</name>
    <dbReference type="NCBI Taxonomy" id="2608384"/>
    <lineage>
        <taxon>Bacteria</taxon>
        <taxon>Pseudomonadati</taxon>
        <taxon>Campylobacterota</taxon>
        <taxon>Epsilonproteobacteria</taxon>
        <taxon>Campylobacterales</taxon>
        <taxon>Campylobacteraceae</taxon>
        <taxon>Campylobacter</taxon>
    </lineage>
</organism>
<dbReference type="Proteomes" id="UP000476338">
    <property type="component" value="Unassembled WGS sequence"/>
</dbReference>
<comment type="caution">
    <text evidence="2">The sequence shown here is derived from an EMBL/GenBank/DDBJ whole genome shotgun (WGS) entry which is preliminary data.</text>
</comment>
<gene>
    <name evidence="2" type="ORF">F1B92_01740</name>
</gene>
<dbReference type="EMBL" id="VWSJ01000004">
    <property type="protein sequence ID" value="MSN95926.1"/>
    <property type="molecule type" value="Genomic_DNA"/>
</dbReference>
<proteinExistence type="predicted"/>
<keyword evidence="3" id="KW-1185">Reference proteome</keyword>
<reference evidence="2 3" key="2">
    <citation type="submission" date="2020-03" db="EMBL/GenBank/DDBJ databases">
        <title>Campylobacter portucalensis sp. nov., a new species of Campylobacter isolated from the reproductive tract of bulls.</title>
        <authorList>
            <person name="Silva M.F."/>
            <person name="Pereira G."/>
            <person name="Carneiro C."/>
            <person name="Hemphill A."/>
            <person name="Mateus L."/>
            <person name="Lopes-Da-Costa L."/>
            <person name="Silva E."/>
        </authorList>
    </citation>
    <scope>NUCLEOTIDE SEQUENCE [LARGE SCALE GENOMIC DNA]</scope>
    <source>
        <strain evidence="2 3">FMV-PI01</strain>
    </source>
</reference>